<feature type="domain" description="Zeta toxin" evidence="4">
    <location>
        <begin position="148"/>
        <end position="312"/>
    </location>
</feature>
<dbReference type="Gene3D" id="3.40.50.300">
    <property type="entry name" value="P-loop containing nucleotide triphosphate hydrolases"/>
    <property type="match status" value="1"/>
</dbReference>
<dbReference type="EMBL" id="JAQMWT010000570">
    <property type="protein sequence ID" value="KAJ8599389.1"/>
    <property type="molecule type" value="Genomic_DNA"/>
</dbReference>
<dbReference type="InterPro" id="IPR027417">
    <property type="entry name" value="P-loop_NTPase"/>
</dbReference>
<evidence type="ECO:0000313" key="6">
    <source>
        <dbReference type="Proteomes" id="UP001230188"/>
    </source>
</evidence>
<protein>
    <recommendedName>
        <fullName evidence="4">Zeta toxin domain-containing protein</fullName>
    </recommendedName>
</protein>
<feature type="region of interest" description="Disordered" evidence="3">
    <location>
        <begin position="353"/>
        <end position="428"/>
    </location>
</feature>
<evidence type="ECO:0000256" key="2">
    <source>
        <dbReference type="ARBA" id="ARBA00022840"/>
    </source>
</evidence>
<reference evidence="5" key="1">
    <citation type="submission" date="2023-01" db="EMBL/GenBank/DDBJ databases">
        <title>Metagenome sequencing of chrysophaentin producing Chrysophaeum taylorii.</title>
        <authorList>
            <person name="Davison J."/>
            <person name="Bewley C."/>
        </authorList>
    </citation>
    <scope>NUCLEOTIDE SEQUENCE</scope>
    <source>
        <strain evidence="5">NIES-1699</strain>
    </source>
</reference>
<evidence type="ECO:0000259" key="4">
    <source>
        <dbReference type="Pfam" id="PF06414"/>
    </source>
</evidence>
<keyword evidence="2" id="KW-0067">ATP-binding</keyword>
<keyword evidence="1" id="KW-0547">Nucleotide-binding</keyword>
<dbReference type="SUPFAM" id="SSF52540">
    <property type="entry name" value="P-loop containing nucleoside triphosphate hydrolases"/>
    <property type="match status" value="1"/>
</dbReference>
<sequence>MQALEDGLMGLEDFRHLVADLKLKLNDVQVQRLFEHLRVDVALATTEPEAPKINVEEFLAGVRRHRFLRRIVNHYSFCDPSAWPVPVKYDYLSPTHVNYGAPVDAGYVGKLVAIRRRLDAGWHGNYAPSRQLWQDAVAHAVALADENAAPSTNPWLVFTCGAMGAGKGWVMNWMSAQEILPLRRIVHVDADRFKQMMPEWTGYVRRDKKSAGTMCHRESGLLAELAQELAMGQRQNVWVDGSLRDFEWHAKKIRETRARHPHYRVALFYVRASEKTIRHRVKTRAARLGGRDVPEDVLADSIAAPAHALSALTPMVDFVARILNETEPVLEAFETVDTTGDWTKIAKMFGGGDEPAPALSRAASSTSHESFFRKRNDADRPDASASSPATRPRHRATAGGGTLLLLDEPPPSPRRELNALRDQRRRDAETIARLENRLRELLRARRDDDDDDDDDEIRGV</sequence>
<dbReference type="InterPro" id="IPR010488">
    <property type="entry name" value="Zeta_toxin_domain"/>
</dbReference>
<keyword evidence="6" id="KW-1185">Reference proteome</keyword>
<feature type="non-terminal residue" evidence="5">
    <location>
        <position position="1"/>
    </location>
</feature>
<organism evidence="5 6">
    <name type="scientific">Chrysophaeum taylorii</name>
    <dbReference type="NCBI Taxonomy" id="2483200"/>
    <lineage>
        <taxon>Eukaryota</taxon>
        <taxon>Sar</taxon>
        <taxon>Stramenopiles</taxon>
        <taxon>Ochrophyta</taxon>
        <taxon>Pelagophyceae</taxon>
        <taxon>Pelagomonadales</taxon>
        <taxon>Pelagomonadaceae</taxon>
        <taxon>Chrysophaeum</taxon>
    </lineage>
</organism>
<dbReference type="GO" id="GO:0005524">
    <property type="term" value="F:ATP binding"/>
    <property type="evidence" value="ECO:0007669"/>
    <property type="project" value="UniProtKB-KW"/>
</dbReference>
<dbReference type="Pfam" id="PF06414">
    <property type="entry name" value="Zeta_toxin"/>
    <property type="match status" value="1"/>
</dbReference>
<dbReference type="AlphaFoldDB" id="A0AAD7U8Z2"/>
<dbReference type="Proteomes" id="UP001230188">
    <property type="component" value="Unassembled WGS sequence"/>
</dbReference>
<feature type="region of interest" description="Disordered" evidence="3">
    <location>
        <begin position="441"/>
        <end position="460"/>
    </location>
</feature>
<evidence type="ECO:0000313" key="5">
    <source>
        <dbReference type="EMBL" id="KAJ8599389.1"/>
    </source>
</evidence>
<feature type="compositionally biased region" description="Acidic residues" evidence="3">
    <location>
        <begin position="448"/>
        <end position="460"/>
    </location>
</feature>
<dbReference type="GO" id="GO:0016301">
    <property type="term" value="F:kinase activity"/>
    <property type="evidence" value="ECO:0007669"/>
    <property type="project" value="InterPro"/>
</dbReference>
<gene>
    <name evidence="5" type="ORF">CTAYLR_007034</name>
</gene>
<proteinExistence type="predicted"/>
<feature type="compositionally biased region" description="Basic and acidic residues" evidence="3">
    <location>
        <begin position="370"/>
        <end position="382"/>
    </location>
</feature>
<comment type="caution">
    <text evidence="5">The sequence shown here is derived from an EMBL/GenBank/DDBJ whole genome shotgun (WGS) entry which is preliminary data.</text>
</comment>
<name>A0AAD7U8Z2_9STRA</name>
<accession>A0AAD7U8Z2</accession>
<evidence type="ECO:0000256" key="3">
    <source>
        <dbReference type="SAM" id="MobiDB-lite"/>
    </source>
</evidence>
<evidence type="ECO:0000256" key="1">
    <source>
        <dbReference type="ARBA" id="ARBA00022741"/>
    </source>
</evidence>
<feature type="compositionally biased region" description="Basic and acidic residues" evidence="3">
    <location>
        <begin position="413"/>
        <end position="428"/>
    </location>
</feature>